<proteinExistence type="inferred from homology"/>
<evidence type="ECO:0000256" key="2">
    <source>
        <dbReference type="ARBA" id="ARBA00004141"/>
    </source>
</evidence>
<evidence type="ECO:0000256" key="11">
    <source>
        <dbReference type="ARBA" id="ARBA00023209"/>
    </source>
</evidence>
<name>A0A218XNK3_PUNGR</name>
<dbReference type="Pfam" id="PF01066">
    <property type="entry name" value="CDP-OH_P_transf"/>
    <property type="match status" value="1"/>
</dbReference>
<comment type="cofactor">
    <cofactor evidence="1">
        <name>Mn(2+)</name>
        <dbReference type="ChEBI" id="CHEBI:29035"/>
    </cofactor>
</comment>
<evidence type="ECO:0000256" key="7">
    <source>
        <dbReference type="ARBA" id="ARBA00022946"/>
    </source>
</evidence>
<sequence length="381" mass="41993">MAIYRSLRALISKRPKNSQSFLPSTTSSTFAIQCPYNPLCSNPFFLHSSSNRFLSPLSKWISPFQGPLFLSPTPWKLSQSATPLYLRSGVVLRSVEELNLNLRLLRSRSRATSPAALGVGALAPGPALQDRVESKVPSEGLVESFVNIPNMISMSRLVSGPFLGWMIVNQWYSAALVGLAVSGATDWLDGYVARKMNINSVVGSYLDPLADKVLIGCVALAMVQQDLLPTELVGIILLRDILLVGGAVYKRASDLDWQWGSWYDFFNLNGTHPEKVEPLFLSKVNTVLQLVLVAAALLQPEFGTQETQTCITYLSLLYSCIWCTAHDKEISINKVIGPLFRFHALHLSYAETARSPNISFDGCEYRPLHRNRQGGISAAKG</sequence>
<evidence type="ECO:0000256" key="5">
    <source>
        <dbReference type="ARBA" id="ARBA00022679"/>
    </source>
</evidence>
<accession>A0A218XNK3</accession>
<keyword evidence="10" id="KW-0472">Membrane</keyword>
<evidence type="ECO:0000256" key="12">
    <source>
        <dbReference type="ARBA" id="ARBA00023264"/>
    </source>
</evidence>
<organism evidence="14 15">
    <name type="scientific">Punica granatum</name>
    <name type="common">Pomegranate</name>
    <dbReference type="NCBI Taxonomy" id="22663"/>
    <lineage>
        <taxon>Eukaryota</taxon>
        <taxon>Viridiplantae</taxon>
        <taxon>Streptophyta</taxon>
        <taxon>Embryophyta</taxon>
        <taxon>Tracheophyta</taxon>
        <taxon>Spermatophyta</taxon>
        <taxon>Magnoliopsida</taxon>
        <taxon>eudicotyledons</taxon>
        <taxon>Gunneridae</taxon>
        <taxon>Pentapetalae</taxon>
        <taxon>rosids</taxon>
        <taxon>malvids</taxon>
        <taxon>Myrtales</taxon>
        <taxon>Lythraceae</taxon>
        <taxon>Punica</taxon>
    </lineage>
</organism>
<keyword evidence="11" id="KW-0594">Phospholipid biosynthesis</keyword>
<dbReference type="GO" id="GO:0005739">
    <property type="term" value="C:mitochondrion"/>
    <property type="evidence" value="ECO:0007669"/>
    <property type="project" value="TreeGrafter"/>
</dbReference>
<dbReference type="GO" id="GO:0032049">
    <property type="term" value="P:cardiolipin biosynthetic process"/>
    <property type="evidence" value="ECO:0007669"/>
    <property type="project" value="TreeGrafter"/>
</dbReference>
<dbReference type="GO" id="GO:0016020">
    <property type="term" value="C:membrane"/>
    <property type="evidence" value="ECO:0007669"/>
    <property type="project" value="UniProtKB-SubCell"/>
</dbReference>
<dbReference type="InterPro" id="IPR043130">
    <property type="entry name" value="CDP-OH_PTrfase_TM_dom"/>
</dbReference>
<dbReference type="GO" id="GO:0043337">
    <property type="term" value="F:cardiolipin synthase (CMP-forming)"/>
    <property type="evidence" value="ECO:0007669"/>
    <property type="project" value="TreeGrafter"/>
</dbReference>
<keyword evidence="5 13" id="KW-0808">Transferase</keyword>
<keyword evidence="12" id="KW-1208">Phospholipid metabolism</keyword>
<keyword evidence="9" id="KW-0443">Lipid metabolism</keyword>
<dbReference type="Proteomes" id="UP000197138">
    <property type="component" value="Unassembled WGS sequence"/>
</dbReference>
<evidence type="ECO:0000256" key="8">
    <source>
        <dbReference type="ARBA" id="ARBA00022989"/>
    </source>
</evidence>
<comment type="subcellular location">
    <subcellularLocation>
        <location evidence="2">Membrane</location>
        <topology evidence="2">Multi-pass membrane protein</topology>
    </subcellularLocation>
</comment>
<dbReference type="EMBL" id="MTKT01001085">
    <property type="protein sequence ID" value="OWM86358.1"/>
    <property type="molecule type" value="Genomic_DNA"/>
</dbReference>
<protein>
    <recommendedName>
        <fullName evidence="16">Cardiolipin synthase (CMP-forming), mitochondrial</fullName>
    </recommendedName>
</protein>
<keyword evidence="8" id="KW-1133">Transmembrane helix</keyword>
<keyword evidence="6" id="KW-0812">Transmembrane</keyword>
<gene>
    <name evidence="14" type="ORF">CDL15_Pgr010700</name>
</gene>
<dbReference type="InterPro" id="IPR000462">
    <property type="entry name" value="CDP-OH_P_trans"/>
</dbReference>
<dbReference type="PANTHER" id="PTHR14269:SF60">
    <property type="entry name" value="CARDIOLIPIN SYNTHASE (CMP-FORMING)"/>
    <property type="match status" value="1"/>
</dbReference>
<keyword evidence="4" id="KW-0444">Lipid biosynthesis</keyword>
<dbReference type="Gene3D" id="1.20.120.1760">
    <property type="match status" value="1"/>
</dbReference>
<evidence type="ECO:0000256" key="4">
    <source>
        <dbReference type="ARBA" id="ARBA00022516"/>
    </source>
</evidence>
<evidence type="ECO:0000256" key="10">
    <source>
        <dbReference type="ARBA" id="ARBA00023136"/>
    </source>
</evidence>
<dbReference type="PROSITE" id="PS00379">
    <property type="entry name" value="CDP_ALCOHOL_P_TRANSF"/>
    <property type="match status" value="1"/>
</dbReference>
<evidence type="ECO:0000256" key="1">
    <source>
        <dbReference type="ARBA" id="ARBA00001936"/>
    </source>
</evidence>
<evidence type="ECO:0000256" key="6">
    <source>
        <dbReference type="ARBA" id="ARBA00022692"/>
    </source>
</evidence>
<dbReference type="FunFam" id="1.20.120.1760:FF:000020">
    <property type="entry name" value="cardiolipin synthase (CMP-forming), mitochondrial"/>
    <property type="match status" value="1"/>
</dbReference>
<evidence type="ECO:0000313" key="14">
    <source>
        <dbReference type="EMBL" id="OWM86358.1"/>
    </source>
</evidence>
<evidence type="ECO:0000256" key="9">
    <source>
        <dbReference type="ARBA" id="ARBA00023098"/>
    </source>
</evidence>
<keyword evidence="7" id="KW-0809">Transit peptide</keyword>
<evidence type="ECO:0000256" key="3">
    <source>
        <dbReference type="ARBA" id="ARBA00010441"/>
    </source>
</evidence>
<evidence type="ECO:0000256" key="13">
    <source>
        <dbReference type="RuleBase" id="RU003750"/>
    </source>
</evidence>
<dbReference type="AlphaFoldDB" id="A0A218XNK3"/>
<comment type="caution">
    <text evidence="14">The sequence shown here is derived from an EMBL/GenBank/DDBJ whole genome shotgun (WGS) entry which is preliminary data.</text>
</comment>
<dbReference type="PANTHER" id="PTHR14269">
    <property type="entry name" value="CDP-DIACYLGLYCEROL--GLYCEROL-3-PHOSPHATE 3-PHOSPHATIDYLTRANSFERASE-RELATED"/>
    <property type="match status" value="1"/>
</dbReference>
<evidence type="ECO:0008006" key="16">
    <source>
        <dbReference type="Google" id="ProtNLM"/>
    </source>
</evidence>
<dbReference type="InterPro" id="IPR048254">
    <property type="entry name" value="CDP_ALCOHOL_P_TRANSF_CS"/>
</dbReference>
<reference evidence="15" key="1">
    <citation type="journal article" date="2017" name="Plant J.">
        <title>The pomegranate (Punica granatum L.) genome and the genomics of punicalagin biosynthesis.</title>
        <authorList>
            <person name="Qin G."/>
            <person name="Xu C."/>
            <person name="Ming R."/>
            <person name="Tang H."/>
            <person name="Guyot R."/>
            <person name="Kramer E.M."/>
            <person name="Hu Y."/>
            <person name="Yi X."/>
            <person name="Qi Y."/>
            <person name="Xu X."/>
            <person name="Gao Z."/>
            <person name="Pan H."/>
            <person name="Jian J."/>
            <person name="Tian Y."/>
            <person name="Yue Z."/>
            <person name="Xu Y."/>
        </authorList>
    </citation>
    <scope>NUCLEOTIDE SEQUENCE [LARGE SCALE GENOMIC DNA]</scope>
    <source>
        <strain evidence="15">cv. Dabenzi</strain>
    </source>
</reference>
<comment type="similarity">
    <text evidence="3 13">Belongs to the CDP-alcohol phosphatidyltransferase class-I family.</text>
</comment>
<evidence type="ECO:0000313" key="15">
    <source>
        <dbReference type="Proteomes" id="UP000197138"/>
    </source>
</evidence>
<dbReference type="InterPro" id="IPR050324">
    <property type="entry name" value="CDP-alcohol_PTase-I"/>
</dbReference>